<reference evidence="1" key="1">
    <citation type="submission" date="2021-03" db="EMBL/GenBank/DDBJ databases">
        <title>Draft genome sequence of rust myrtle Austropuccinia psidii MF-1, a brazilian biotype.</title>
        <authorList>
            <person name="Quecine M.C."/>
            <person name="Pachon D.M.R."/>
            <person name="Bonatelli M.L."/>
            <person name="Correr F.H."/>
            <person name="Franceschini L.M."/>
            <person name="Leite T.F."/>
            <person name="Margarido G.R.A."/>
            <person name="Almeida C.A."/>
            <person name="Ferrarezi J.A."/>
            <person name="Labate C.A."/>
        </authorList>
    </citation>
    <scope>NUCLEOTIDE SEQUENCE</scope>
    <source>
        <strain evidence="1">MF-1</strain>
    </source>
</reference>
<accession>A0A9Q3FG84</accession>
<proteinExistence type="predicted"/>
<comment type="caution">
    <text evidence="1">The sequence shown here is derived from an EMBL/GenBank/DDBJ whole genome shotgun (WGS) entry which is preliminary data.</text>
</comment>
<dbReference type="EMBL" id="AVOT02042941">
    <property type="protein sequence ID" value="MBW0538369.1"/>
    <property type="molecule type" value="Genomic_DNA"/>
</dbReference>
<gene>
    <name evidence="1" type="ORF">O181_078084</name>
</gene>
<sequence>MPTLTHELPSAPLPNPLQPLTCLHSCTALKKWLHGCPHICPHPLLCFRIPTAYHSDAPAAPSRYGCDTTTSSLHSPLLMPPHHFCLPSLHSHIRSIG</sequence>
<protein>
    <submittedName>
        <fullName evidence="1">Uncharacterized protein</fullName>
    </submittedName>
</protein>
<dbReference type="Proteomes" id="UP000765509">
    <property type="component" value="Unassembled WGS sequence"/>
</dbReference>
<keyword evidence="2" id="KW-1185">Reference proteome</keyword>
<evidence type="ECO:0000313" key="1">
    <source>
        <dbReference type="EMBL" id="MBW0538369.1"/>
    </source>
</evidence>
<dbReference type="AlphaFoldDB" id="A0A9Q3FG84"/>
<evidence type="ECO:0000313" key="2">
    <source>
        <dbReference type="Proteomes" id="UP000765509"/>
    </source>
</evidence>
<name>A0A9Q3FG84_9BASI</name>
<organism evidence="1 2">
    <name type="scientific">Austropuccinia psidii MF-1</name>
    <dbReference type="NCBI Taxonomy" id="1389203"/>
    <lineage>
        <taxon>Eukaryota</taxon>
        <taxon>Fungi</taxon>
        <taxon>Dikarya</taxon>
        <taxon>Basidiomycota</taxon>
        <taxon>Pucciniomycotina</taxon>
        <taxon>Pucciniomycetes</taxon>
        <taxon>Pucciniales</taxon>
        <taxon>Sphaerophragmiaceae</taxon>
        <taxon>Austropuccinia</taxon>
    </lineage>
</organism>